<comment type="caution">
    <text evidence="3">The sequence shown here is derived from an EMBL/GenBank/DDBJ whole genome shotgun (WGS) entry which is preliminary data.</text>
</comment>
<dbReference type="InterPro" id="IPR043128">
    <property type="entry name" value="Rev_trsase/Diguanyl_cyclase"/>
</dbReference>
<evidence type="ECO:0000259" key="2">
    <source>
        <dbReference type="Pfam" id="PF00990"/>
    </source>
</evidence>
<proteinExistence type="predicted"/>
<protein>
    <submittedName>
        <fullName evidence="3">Diguanylate cyclase</fullName>
    </submittedName>
</protein>
<dbReference type="InterPro" id="IPR000160">
    <property type="entry name" value="GGDEF_dom"/>
</dbReference>
<dbReference type="AlphaFoldDB" id="A0A844Y7U1"/>
<feature type="compositionally biased region" description="Acidic residues" evidence="1">
    <location>
        <begin position="70"/>
        <end position="86"/>
    </location>
</feature>
<sequence>MLEIAELVSDAGGDLTMDALVKAFLEWQSRKAQSQAQPPSQPNLNIEEYDSADDPPRGALSPRKLRRFDDDDEDLYDDETDEEPEDAAPAIVLPIPDRASFEDVLEDNFKKARRDLDPMCVAVCSVNRIPQIIAKHGRETAQRLLERIAALLNKSTGGNCHSARKDYEFVIVSRGKTPSALIESLQQGIDELATVRFHDKFSREFIGLCEVRVSVADVFDFPNPSIAMRAADVLHRQMQREGTTDVMLATKDMAD</sequence>
<dbReference type="Gene3D" id="3.30.70.270">
    <property type="match status" value="1"/>
</dbReference>
<dbReference type="EMBL" id="WTYD01000001">
    <property type="protein sequence ID" value="MXO53072.1"/>
    <property type="molecule type" value="Genomic_DNA"/>
</dbReference>
<dbReference type="InterPro" id="IPR029787">
    <property type="entry name" value="Nucleotide_cyclase"/>
</dbReference>
<dbReference type="OrthoDB" id="9877289at2"/>
<dbReference type="RefSeq" id="WP_160659969.1">
    <property type="nucleotide sequence ID" value="NZ_BAABDV010000001.1"/>
</dbReference>
<keyword evidence="4" id="KW-1185">Reference proteome</keyword>
<dbReference type="Proteomes" id="UP000430272">
    <property type="component" value="Unassembled WGS sequence"/>
</dbReference>
<evidence type="ECO:0000313" key="3">
    <source>
        <dbReference type="EMBL" id="MXO53072.1"/>
    </source>
</evidence>
<evidence type="ECO:0000313" key="4">
    <source>
        <dbReference type="Proteomes" id="UP000430272"/>
    </source>
</evidence>
<feature type="domain" description="GGDEF" evidence="2">
    <location>
        <begin position="95"/>
        <end position="196"/>
    </location>
</feature>
<gene>
    <name evidence="3" type="ORF">GRI47_03475</name>
</gene>
<dbReference type="SUPFAM" id="SSF55073">
    <property type="entry name" value="Nucleotide cyclase"/>
    <property type="match status" value="1"/>
</dbReference>
<evidence type="ECO:0000256" key="1">
    <source>
        <dbReference type="SAM" id="MobiDB-lite"/>
    </source>
</evidence>
<organism evidence="3 4">
    <name type="scientific">Qipengyuania pelagi</name>
    <dbReference type="NCBI Taxonomy" id="994320"/>
    <lineage>
        <taxon>Bacteria</taxon>
        <taxon>Pseudomonadati</taxon>
        <taxon>Pseudomonadota</taxon>
        <taxon>Alphaproteobacteria</taxon>
        <taxon>Sphingomonadales</taxon>
        <taxon>Erythrobacteraceae</taxon>
        <taxon>Qipengyuania</taxon>
    </lineage>
</organism>
<name>A0A844Y7U1_9SPHN</name>
<accession>A0A844Y7U1</accession>
<reference evidence="3 4" key="1">
    <citation type="submission" date="2019-12" db="EMBL/GenBank/DDBJ databases">
        <title>Genomic-based taxomic classification of the family Erythrobacteraceae.</title>
        <authorList>
            <person name="Xu L."/>
        </authorList>
    </citation>
    <scope>NUCLEOTIDE SEQUENCE [LARGE SCALE GENOMIC DNA]</scope>
    <source>
        <strain evidence="3 4">JCM 17468</strain>
    </source>
</reference>
<dbReference type="Pfam" id="PF00990">
    <property type="entry name" value="GGDEF"/>
    <property type="match status" value="1"/>
</dbReference>
<feature type="region of interest" description="Disordered" evidence="1">
    <location>
        <begin position="29"/>
        <end position="89"/>
    </location>
</feature>